<dbReference type="SUPFAM" id="SSF69065">
    <property type="entry name" value="RNase III domain-like"/>
    <property type="match status" value="1"/>
</dbReference>
<dbReference type="Proteomes" id="UP001516023">
    <property type="component" value="Unassembled WGS sequence"/>
</dbReference>
<gene>
    <name evidence="2" type="ORF">HJC23_006183</name>
</gene>
<organism evidence="2 3">
    <name type="scientific">Cyclotella cryptica</name>
    <dbReference type="NCBI Taxonomy" id="29204"/>
    <lineage>
        <taxon>Eukaryota</taxon>
        <taxon>Sar</taxon>
        <taxon>Stramenopiles</taxon>
        <taxon>Ochrophyta</taxon>
        <taxon>Bacillariophyta</taxon>
        <taxon>Coscinodiscophyceae</taxon>
        <taxon>Thalassiosirophycidae</taxon>
        <taxon>Stephanodiscales</taxon>
        <taxon>Stephanodiscaceae</taxon>
        <taxon>Cyclotella</taxon>
    </lineage>
</organism>
<keyword evidence="3" id="KW-1185">Reference proteome</keyword>
<dbReference type="PANTHER" id="PTHR34276:SF1">
    <property type="entry name" value="MINI-RIBONUCLEASE 3"/>
    <property type="match status" value="1"/>
</dbReference>
<evidence type="ECO:0000259" key="1">
    <source>
        <dbReference type="Pfam" id="PF00636"/>
    </source>
</evidence>
<name>A0ABD3Q077_9STRA</name>
<dbReference type="AlphaFoldDB" id="A0ABD3Q077"/>
<sequence length="226" mass="25105">MPSPPLQLAFCHPHPSSIPSPTSFTVGLLPPPRNYSRWQHGKQLYQKGLLIMHESNQHSPNESPLDDICSKTTAADDPSLFFELMSPATTAQPDQMSASSLAYLGDVLFELFIRSRYVWPERRMSDLQNKVVSIVRADAQASLLKKFIKSFPLTPAEQTVLSRGRNANLSARKKMKGMGDSVGGASVFQDSTAFEALLGYAYIYDKQRFAAMINTIKLCLDESDSE</sequence>
<accession>A0ABD3Q077</accession>
<dbReference type="Gene3D" id="1.10.1520.10">
    <property type="entry name" value="Ribonuclease III domain"/>
    <property type="match status" value="1"/>
</dbReference>
<reference evidence="2 3" key="1">
    <citation type="journal article" date="2020" name="G3 (Bethesda)">
        <title>Improved Reference Genome for Cyclotella cryptica CCMP332, a Model for Cell Wall Morphogenesis, Salinity Adaptation, and Lipid Production in Diatoms (Bacillariophyta).</title>
        <authorList>
            <person name="Roberts W.R."/>
            <person name="Downey K.M."/>
            <person name="Ruck E.C."/>
            <person name="Traller J.C."/>
            <person name="Alverson A.J."/>
        </authorList>
    </citation>
    <scope>NUCLEOTIDE SEQUENCE [LARGE SCALE GENOMIC DNA]</scope>
    <source>
        <strain evidence="2 3">CCMP332</strain>
    </source>
</reference>
<protein>
    <recommendedName>
        <fullName evidence="1">RNase III domain-containing protein</fullName>
    </recommendedName>
</protein>
<proteinExistence type="predicted"/>
<evidence type="ECO:0000313" key="3">
    <source>
        <dbReference type="Proteomes" id="UP001516023"/>
    </source>
</evidence>
<comment type="caution">
    <text evidence="2">The sequence shown here is derived from an EMBL/GenBank/DDBJ whole genome shotgun (WGS) entry which is preliminary data.</text>
</comment>
<evidence type="ECO:0000313" key="2">
    <source>
        <dbReference type="EMBL" id="KAL3793823.1"/>
    </source>
</evidence>
<dbReference type="InterPro" id="IPR036389">
    <property type="entry name" value="RNase_III_sf"/>
</dbReference>
<dbReference type="InterPro" id="IPR000999">
    <property type="entry name" value="RNase_III_dom"/>
</dbReference>
<feature type="domain" description="RNase III" evidence="1">
    <location>
        <begin position="100"/>
        <end position="203"/>
    </location>
</feature>
<dbReference type="EMBL" id="JABMIG020000087">
    <property type="protein sequence ID" value="KAL3793823.1"/>
    <property type="molecule type" value="Genomic_DNA"/>
</dbReference>
<dbReference type="PANTHER" id="PTHR34276">
    <property type="entry name" value="MINI-RIBONUCLEASE 3"/>
    <property type="match status" value="1"/>
</dbReference>
<dbReference type="Pfam" id="PF00636">
    <property type="entry name" value="Ribonuclease_3"/>
    <property type="match status" value="1"/>
</dbReference>